<keyword evidence="1" id="KW-0472">Membrane</keyword>
<dbReference type="EMBL" id="CP119313">
    <property type="protein sequence ID" value="WEK21314.1"/>
    <property type="molecule type" value="Genomic_DNA"/>
</dbReference>
<sequence length="210" mass="24065">MLYQLIQYIGIVSILPGAILAAINYKRLHIKALRILAMLAFYNVVWELISMITSIGFVVNNSMLVGIHSSGELLLIALYFTQSLTTKQFRPLFISVSIILTIAMAANLCFEPGIFPAKARAAQALAIVIFSIYGFFVWLKSYDQRIYELYVILAFLIYFSACTITFYYSDVMPPDWARIIWFFHDIVNIASNLLILFAFINYLYRHGKKL</sequence>
<protein>
    <submittedName>
        <fullName evidence="2">Uncharacterized protein</fullName>
    </submittedName>
</protein>
<evidence type="ECO:0000256" key="1">
    <source>
        <dbReference type="SAM" id="Phobius"/>
    </source>
</evidence>
<dbReference type="Proteomes" id="UP001214530">
    <property type="component" value="Chromosome"/>
</dbReference>
<feature type="transmembrane region" description="Helical" evidence="1">
    <location>
        <begin position="121"/>
        <end position="139"/>
    </location>
</feature>
<feature type="transmembrane region" description="Helical" evidence="1">
    <location>
        <begin position="146"/>
        <end position="168"/>
    </location>
</feature>
<proteinExistence type="predicted"/>
<feature type="transmembrane region" description="Helical" evidence="1">
    <location>
        <begin position="6"/>
        <end position="23"/>
    </location>
</feature>
<keyword evidence="1" id="KW-1133">Transmembrane helix</keyword>
<keyword evidence="1" id="KW-0812">Transmembrane</keyword>
<feature type="transmembrane region" description="Helical" evidence="1">
    <location>
        <begin position="35"/>
        <end position="57"/>
    </location>
</feature>
<organism evidence="2 3">
    <name type="scientific">Candidatus Pedobacter colombiensis</name>
    <dbReference type="NCBI Taxonomy" id="3121371"/>
    <lineage>
        <taxon>Bacteria</taxon>
        <taxon>Pseudomonadati</taxon>
        <taxon>Bacteroidota</taxon>
        <taxon>Sphingobacteriia</taxon>
        <taxon>Sphingobacteriales</taxon>
        <taxon>Sphingobacteriaceae</taxon>
        <taxon>Pedobacter</taxon>
    </lineage>
</organism>
<feature type="transmembrane region" description="Helical" evidence="1">
    <location>
        <begin position="92"/>
        <end position="115"/>
    </location>
</feature>
<name>A0AAJ5WD70_9SPHI</name>
<feature type="transmembrane region" description="Helical" evidence="1">
    <location>
        <begin position="180"/>
        <end position="204"/>
    </location>
</feature>
<accession>A0AAJ5WD70</accession>
<evidence type="ECO:0000313" key="2">
    <source>
        <dbReference type="EMBL" id="WEK21314.1"/>
    </source>
</evidence>
<evidence type="ECO:0000313" key="3">
    <source>
        <dbReference type="Proteomes" id="UP001214530"/>
    </source>
</evidence>
<reference evidence="2" key="1">
    <citation type="submission" date="2023-03" db="EMBL/GenBank/DDBJ databases">
        <title>Andean soil-derived lignocellulolytic bacterial consortium as a source of novel taxa and putative plastic-active enzymes.</title>
        <authorList>
            <person name="Diaz-Garcia L."/>
            <person name="Chuvochina M."/>
            <person name="Feuerriegel G."/>
            <person name="Bunk B."/>
            <person name="Sproer C."/>
            <person name="Streit W.R."/>
            <person name="Rodriguez L.M."/>
            <person name="Overmann J."/>
            <person name="Jimenez D.J."/>
        </authorList>
    </citation>
    <scope>NUCLEOTIDE SEQUENCE</scope>
    <source>
        <strain evidence="2">MAG 3858</strain>
    </source>
</reference>
<feature type="transmembrane region" description="Helical" evidence="1">
    <location>
        <begin position="63"/>
        <end position="80"/>
    </location>
</feature>
<gene>
    <name evidence="2" type="ORF">P0Y49_09190</name>
</gene>
<dbReference type="AlphaFoldDB" id="A0AAJ5WD70"/>